<evidence type="ECO:0000313" key="2">
    <source>
        <dbReference type="Proteomes" id="UP000178977"/>
    </source>
</evidence>
<reference evidence="1 2" key="1">
    <citation type="journal article" date="2016" name="Nat. Commun.">
        <title>Thousands of microbial genomes shed light on interconnected biogeochemical processes in an aquifer system.</title>
        <authorList>
            <person name="Anantharaman K."/>
            <person name="Brown C.T."/>
            <person name="Hug L.A."/>
            <person name="Sharon I."/>
            <person name="Castelle C.J."/>
            <person name="Probst A.J."/>
            <person name="Thomas B.C."/>
            <person name="Singh A."/>
            <person name="Wilkins M.J."/>
            <person name="Karaoz U."/>
            <person name="Brodie E.L."/>
            <person name="Williams K.H."/>
            <person name="Hubbard S.S."/>
            <person name="Banfield J.F."/>
        </authorList>
    </citation>
    <scope>NUCLEOTIDE SEQUENCE [LARGE SCALE GENOMIC DNA]</scope>
</reference>
<accession>A0A1G2LH94</accession>
<comment type="caution">
    <text evidence="1">The sequence shown here is derived from an EMBL/GenBank/DDBJ whole genome shotgun (WGS) entry which is preliminary data.</text>
</comment>
<name>A0A1G2LH94_9BACT</name>
<dbReference type="EMBL" id="MHQT01000001">
    <property type="protein sequence ID" value="OHA10192.1"/>
    <property type="molecule type" value="Genomic_DNA"/>
</dbReference>
<evidence type="ECO:0000313" key="1">
    <source>
        <dbReference type="EMBL" id="OHA10192.1"/>
    </source>
</evidence>
<sequence>MLLGEPPLALRAHAKVFWCGGEDAVEFGGEEVLGGFLGFGAQALGLLNLPQQPPPSLACPPSYIFCSK</sequence>
<dbReference type="Proteomes" id="UP000178977">
    <property type="component" value="Unassembled WGS sequence"/>
</dbReference>
<proteinExistence type="predicted"/>
<gene>
    <name evidence="1" type="ORF">A3A44_01175</name>
</gene>
<organism evidence="1 2">
    <name type="scientific">Candidatus Sungbacteria bacterium RIFCSPLOWO2_01_FULL_60_25</name>
    <dbReference type="NCBI Taxonomy" id="1802281"/>
    <lineage>
        <taxon>Bacteria</taxon>
        <taxon>Candidatus Sungiibacteriota</taxon>
    </lineage>
</organism>
<dbReference type="STRING" id="1802281.A3A44_01175"/>
<dbReference type="AlphaFoldDB" id="A0A1G2LH94"/>
<protein>
    <submittedName>
        <fullName evidence="1">Uncharacterized protein</fullName>
    </submittedName>
</protein>